<protein>
    <submittedName>
        <fullName evidence="1">Uncharacterized protein</fullName>
    </submittedName>
</protein>
<dbReference type="AlphaFoldDB" id="A0ABD3H922"/>
<accession>A0ABD3H922</accession>
<name>A0ABD3H922_9MARC</name>
<dbReference type="EMBL" id="JBJQOH010000004">
    <property type="protein sequence ID" value="KAL3686765.1"/>
    <property type="molecule type" value="Genomic_DNA"/>
</dbReference>
<organism evidence="1 2">
    <name type="scientific">Riccia sorocarpa</name>
    <dbReference type="NCBI Taxonomy" id="122646"/>
    <lineage>
        <taxon>Eukaryota</taxon>
        <taxon>Viridiplantae</taxon>
        <taxon>Streptophyta</taxon>
        <taxon>Embryophyta</taxon>
        <taxon>Marchantiophyta</taxon>
        <taxon>Marchantiopsida</taxon>
        <taxon>Marchantiidae</taxon>
        <taxon>Marchantiales</taxon>
        <taxon>Ricciaceae</taxon>
        <taxon>Riccia</taxon>
    </lineage>
</organism>
<evidence type="ECO:0000313" key="2">
    <source>
        <dbReference type="Proteomes" id="UP001633002"/>
    </source>
</evidence>
<dbReference type="Proteomes" id="UP001633002">
    <property type="component" value="Unassembled WGS sequence"/>
</dbReference>
<evidence type="ECO:0000313" key="1">
    <source>
        <dbReference type="EMBL" id="KAL3686765.1"/>
    </source>
</evidence>
<comment type="caution">
    <text evidence="1">The sequence shown here is derived from an EMBL/GenBank/DDBJ whole genome shotgun (WGS) entry which is preliminary data.</text>
</comment>
<proteinExistence type="predicted"/>
<gene>
    <name evidence="1" type="ORF">R1sor_013074</name>
</gene>
<keyword evidence="2" id="KW-1185">Reference proteome</keyword>
<reference evidence="1 2" key="1">
    <citation type="submission" date="2024-09" db="EMBL/GenBank/DDBJ databases">
        <title>Chromosome-scale assembly of Riccia sorocarpa.</title>
        <authorList>
            <person name="Paukszto L."/>
        </authorList>
    </citation>
    <scope>NUCLEOTIDE SEQUENCE [LARGE SCALE GENOMIC DNA]</scope>
    <source>
        <strain evidence="1">LP-2024</strain>
        <tissue evidence="1">Aerial parts of the thallus</tissue>
    </source>
</reference>
<sequence length="262" mass="30348">MEEYVLVIAQNKFIVTSVCVETVRAKFNRRIIWGKKYVQHQRSEQEMRNGDLHSIRKCEDIVGKLRISAGEEGKSEGAKIGSRKMHRVRLIPVKTGYVIEPPFPEPTVNELLDLDRTPAEFRTVDVTEHYGSVGIINSRWLEKKVDWYVNAIEFVCIRKLERGQQSVAGPFRLVRKQGQFIILEASDSTVFSHPTFLKKTNSERTEFTSTLAWMWSRECLCQENESALEDLECECPCQATFSWGFCLRCPDVHKRLSEEQQK</sequence>